<sequence>MEIQFPEEIAIEETCVVTDNAAKELELLSETLEVYSENKRLKKLTLHSHSQGFSLAFSGQDLQELAGKTVKVDYQMRLLDGAIADQPIINQATLDIGTESLVQSTYIRTGGKWFQKITADQEYQALEDALFLVKNQQEEYLHVKDGKYDWKRRARGALTLTSDRNGLFSISGLEDGEYLLEEIKAPKGYEKNPSAVSFTVKNMSYAINGQPSEPLKITNKKKETPFLFPRTNEEKISVGIFGGVLIIGSFIIYQKNRSKKNEE</sequence>
<evidence type="ECO:0000313" key="3">
    <source>
        <dbReference type="EMBL" id="WYJ80133.1"/>
    </source>
</evidence>
<dbReference type="Gene3D" id="2.60.40.10">
    <property type="entry name" value="Immunoglobulins"/>
    <property type="match status" value="1"/>
</dbReference>
<evidence type="ECO:0000256" key="1">
    <source>
        <dbReference type="SAM" id="Phobius"/>
    </source>
</evidence>
<reference evidence="3 4" key="1">
    <citation type="submission" date="2021-03" db="EMBL/GenBank/DDBJ databases">
        <authorList>
            <person name="Gilmore M.S."/>
            <person name="Schwartzman J."/>
            <person name="Van Tyne D."/>
            <person name="Martin M."/>
            <person name="Earl A.M."/>
            <person name="Manson A.L."/>
            <person name="Straub T."/>
            <person name="Salamzade R."/>
            <person name="Saavedra J."/>
            <person name="Lebreton F."/>
            <person name="Prichula J."/>
            <person name="Schaufler K."/>
            <person name="Gaca A."/>
            <person name="Sgardioli B."/>
            <person name="Wagenaar J."/>
            <person name="Strong T."/>
        </authorList>
    </citation>
    <scope>NUCLEOTIDE SEQUENCE [LARGE SCALE GENOMIC DNA]</scope>
    <source>
        <strain evidence="3 4">DIV1094</strain>
    </source>
</reference>
<feature type="domain" description="SpaA-like prealbumin fold" evidence="2">
    <location>
        <begin position="120"/>
        <end position="204"/>
    </location>
</feature>
<dbReference type="Proteomes" id="UP000664360">
    <property type="component" value="Chromosome"/>
</dbReference>
<name>A0ABZ2SWX5_9ENTE</name>
<protein>
    <recommendedName>
        <fullName evidence="2">SpaA-like prealbumin fold domain-containing protein</fullName>
    </recommendedName>
</protein>
<feature type="transmembrane region" description="Helical" evidence="1">
    <location>
        <begin position="236"/>
        <end position="253"/>
    </location>
</feature>
<organism evidence="3 4">
    <name type="scientific">Candidatus Enterococcus mangumiae</name>
    <dbReference type="NCBI Taxonomy" id="2230878"/>
    <lineage>
        <taxon>Bacteria</taxon>
        <taxon>Bacillati</taxon>
        <taxon>Bacillota</taxon>
        <taxon>Bacilli</taxon>
        <taxon>Lactobacillales</taxon>
        <taxon>Enterococcaceae</taxon>
        <taxon>Enterococcus</taxon>
    </lineage>
</organism>
<reference evidence="3 4" key="2">
    <citation type="submission" date="2024-03" db="EMBL/GenBank/DDBJ databases">
        <title>The Genome Sequence of Enterococcus sp. DIV1094.</title>
        <authorList>
            <consortium name="The Broad Institute Genomics Platform"/>
            <consortium name="The Broad Institute Microbial Omics Core"/>
            <consortium name="The Broad Institute Genomic Center for Infectious Diseases"/>
            <person name="Earl A."/>
            <person name="Manson A."/>
            <person name="Gilmore M."/>
            <person name="Schwartman J."/>
            <person name="Shea T."/>
            <person name="Abouelleil A."/>
            <person name="Cao P."/>
            <person name="Chapman S."/>
            <person name="Cusick C."/>
            <person name="Young S."/>
            <person name="Neafsey D."/>
            <person name="Nusbaum C."/>
            <person name="Birren B."/>
        </authorList>
    </citation>
    <scope>NUCLEOTIDE SEQUENCE [LARGE SCALE GENOMIC DNA]</scope>
    <source>
        <strain evidence="3 4">DIV1094</strain>
    </source>
</reference>
<gene>
    <name evidence="3" type="ORF">DOK79_001690</name>
</gene>
<dbReference type="SUPFAM" id="SSF49478">
    <property type="entry name" value="Cna protein B-type domain"/>
    <property type="match status" value="1"/>
</dbReference>
<dbReference type="RefSeq" id="WP_206856728.1">
    <property type="nucleotide sequence ID" value="NZ_CP147250.1"/>
</dbReference>
<evidence type="ECO:0000259" key="2">
    <source>
        <dbReference type="Pfam" id="PF17802"/>
    </source>
</evidence>
<keyword evidence="1" id="KW-0812">Transmembrane</keyword>
<dbReference type="InterPro" id="IPR026466">
    <property type="entry name" value="Fim_isopep_form_D2_dom"/>
</dbReference>
<keyword evidence="1" id="KW-0472">Membrane</keyword>
<proteinExistence type="predicted"/>
<keyword evidence="4" id="KW-1185">Reference proteome</keyword>
<dbReference type="NCBIfam" id="TIGR04226">
    <property type="entry name" value="RrgB_K2N_iso_D2"/>
    <property type="match status" value="1"/>
</dbReference>
<dbReference type="EMBL" id="CP147250">
    <property type="protein sequence ID" value="WYJ80133.1"/>
    <property type="molecule type" value="Genomic_DNA"/>
</dbReference>
<dbReference type="InterPro" id="IPR013783">
    <property type="entry name" value="Ig-like_fold"/>
</dbReference>
<dbReference type="Pfam" id="PF17802">
    <property type="entry name" value="SpaA"/>
    <property type="match status" value="1"/>
</dbReference>
<evidence type="ECO:0000313" key="4">
    <source>
        <dbReference type="Proteomes" id="UP000664360"/>
    </source>
</evidence>
<dbReference type="InterPro" id="IPR041033">
    <property type="entry name" value="SpaA_PFL_dom_1"/>
</dbReference>
<accession>A0ABZ2SWX5</accession>
<dbReference type="Gene3D" id="2.60.40.740">
    <property type="match status" value="1"/>
</dbReference>
<keyword evidence="1" id="KW-1133">Transmembrane helix</keyword>